<evidence type="ECO:0000256" key="1">
    <source>
        <dbReference type="SAM" id="SignalP"/>
    </source>
</evidence>
<keyword evidence="1" id="KW-0732">Signal</keyword>
<feature type="signal peptide" evidence="1">
    <location>
        <begin position="1"/>
        <end position="28"/>
    </location>
</feature>
<dbReference type="Proteomes" id="UP001387293">
    <property type="component" value="Unassembled WGS sequence"/>
</dbReference>
<feature type="chain" id="PRO_5046630989" evidence="1">
    <location>
        <begin position="29"/>
        <end position="53"/>
    </location>
</feature>
<evidence type="ECO:0000313" key="2">
    <source>
        <dbReference type="EMBL" id="MEI9408235.1"/>
    </source>
</evidence>
<proteinExistence type="predicted"/>
<keyword evidence="3" id="KW-1185">Reference proteome</keyword>
<name>A0ABU8KT08_9HYPH</name>
<comment type="caution">
    <text evidence="2">The sequence shown here is derived from an EMBL/GenBank/DDBJ whole genome shotgun (WGS) entry which is preliminary data.</text>
</comment>
<dbReference type="InterPro" id="IPR006311">
    <property type="entry name" value="TAT_signal"/>
</dbReference>
<organism evidence="2 3">
    <name type="scientific">Mesorhizobium salmacidum</name>
    <dbReference type="NCBI Taxonomy" id="3015171"/>
    <lineage>
        <taxon>Bacteria</taxon>
        <taxon>Pseudomonadati</taxon>
        <taxon>Pseudomonadota</taxon>
        <taxon>Alphaproteobacteria</taxon>
        <taxon>Hyphomicrobiales</taxon>
        <taxon>Phyllobacteriaceae</taxon>
        <taxon>Mesorhizobium</taxon>
    </lineage>
</organism>
<dbReference type="PROSITE" id="PS51318">
    <property type="entry name" value="TAT"/>
    <property type="match status" value="1"/>
</dbReference>
<gene>
    <name evidence="2" type="ORF">O7A60_05575</name>
</gene>
<accession>A0ABU8KT08</accession>
<evidence type="ECO:0000313" key="3">
    <source>
        <dbReference type="Proteomes" id="UP001387293"/>
    </source>
</evidence>
<sequence>MIKLTRRTLLVGASALMTAGTVSFRALAASRTYHALLEKPKAGLGTAQKQKSP</sequence>
<reference evidence="2 3" key="1">
    <citation type="submission" date="2022-12" db="EMBL/GenBank/DDBJ databases">
        <authorList>
            <person name="Muema E."/>
        </authorList>
    </citation>
    <scope>NUCLEOTIDE SEQUENCE [LARGE SCALE GENOMIC DNA]</scope>
    <source>
        <strain evidence="3">1326</strain>
    </source>
</reference>
<dbReference type="RefSeq" id="WP_337105407.1">
    <property type="nucleotide sequence ID" value="NZ_JAPYKS010000003.1"/>
</dbReference>
<dbReference type="EMBL" id="JAPYKS010000003">
    <property type="protein sequence ID" value="MEI9408235.1"/>
    <property type="molecule type" value="Genomic_DNA"/>
</dbReference>
<protein>
    <submittedName>
        <fullName evidence="2">Uncharacterized protein</fullName>
    </submittedName>
</protein>